<gene>
    <name evidence="1" type="primary">EHMT1</name>
    <name evidence="1" type="ORF">N8T08_004752</name>
</gene>
<protein>
    <submittedName>
        <fullName evidence="1">Histone-lysine N-methyltransferase ehmt1</fullName>
        <ecNumber evidence="1">2.1.1.354</ecNumber>
    </submittedName>
</protein>
<dbReference type="Proteomes" id="UP001177260">
    <property type="component" value="Unassembled WGS sequence"/>
</dbReference>
<accession>A0ACC3B531</accession>
<evidence type="ECO:0000313" key="2">
    <source>
        <dbReference type="Proteomes" id="UP001177260"/>
    </source>
</evidence>
<comment type="caution">
    <text evidence="1">The sequence shown here is derived from an EMBL/GenBank/DDBJ whole genome shotgun (WGS) entry which is preliminary data.</text>
</comment>
<keyword evidence="2" id="KW-1185">Reference proteome</keyword>
<proteinExistence type="predicted"/>
<sequence length="331" mass="36622">MALLLVRNGASLESQDYEGRPPLMKAAKCGADRIVKFFLDRGAMPKARDNIGRTPLFHALEGGKASVIKLLFEPDSALLTCRDRFGCSPLLLAAETPRHDILELDDNHDHCEIIVSGVECVLRTIRGPGYTLSRGNAGVLFLWTSANGHLAVINHLPDNGFSDLCYDSVGRTPLMLAVKNNHLDVIKTLLKNRMWIEVRDRAGYSSLCWAFRNGNEVTTLMLLETVADPIGLVRVPRADKVACRHESRRIHPMFSAAQRGYKSIIDFLLNVGVNPSFQQALTLNDREMGLEDQPISMMLSPFANAAEYGYYAIVQALLERGANISVCQEGL</sequence>
<evidence type="ECO:0000313" key="1">
    <source>
        <dbReference type="EMBL" id="KAK1145037.1"/>
    </source>
</evidence>
<keyword evidence="1" id="KW-0489">Methyltransferase</keyword>
<reference evidence="1 2" key="1">
    <citation type="journal article" date="2023" name="ACS Omega">
        <title>Identification of the Neoaspergillic Acid Biosynthesis Gene Cluster by Establishing an In Vitro CRISPR-Ribonucleoprotein Genetic System in Aspergillus melleus.</title>
        <authorList>
            <person name="Yuan B."/>
            <person name="Grau M.F."/>
            <person name="Murata R.M."/>
            <person name="Torok T."/>
            <person name="Venkateswaran K."/>
            <person name="Stajich J.E."/>
            <person name="Wang C.C.C."/>
        </authorList>
    </citation>
    <scope>NUCLEOTIDE SEQUENCE [LARGE SCALE GENOMIC DNA]</scope>
    <source>
        <strain evidence="1 2">IMV 1140</strain>
    </source>
</reference>
<dbReference type="EC" id="2.1.1.354" evidence="1"/>
<organism evidence="1 2">
    <name type="scientific">Aspergillus melleus</name>
    <dbReference type="NCBI Taxonomy" id="138277"/>
    <lineage>
        <taxon>Eukaryota</taxon>
        <taxon>Fungi</taxon>
        <taxon>Dikarya</taxon>
        <taxon>Ascomycota</taxon>
        <taxon>Pezizomycotina</taxon>
        <taxon>Eurotiomycetes</taxon>
        <taxon>Eurotiomycetidae</taxon>
        <taxon>Eurotiales</taxon>
        <taxon>Aspergillaceae</taxon>
        <taxon>Aspergillus</taxon>
        <taxon>Aspergillus subgen. Circumdati</taxon>
    </lineage>
</organism>
<dbReference type="EMBL" id="JAOPJF010000027">
    <property type="protein sequence ID" value="KAK1145037.1"/>
    <property type="molecule type" value="Genomic_DNA"/>
</dbReference>
<keyword evidence="1" id="KW-0808">Transferase</keyword>
<name>A0ACC3B531_9EURO</name>